<dbReference type="RefSeq" id="WP_313886058.1">
    <property type="nucleotide sequence ID" value="NZ_JAANOU010000001.1"/>
</dbReference>
<feature type="compositionally biased region" description="Low complexity" evidence="1">
    <location>
        <begin position="155"/>
        <end position="173"/>
    </location>
</feature>
<sequence>MTHGAARRGRVASCPDPAAGPVAAFAHRLWTLKRAAGDPSYDRMRTELGALASKSALSAAARGQRLPSWDTTWEFVRVLAVGVLGEPEDETRACWRAAWERARDGGTAPAPAPRSGGRVVVLAAAVAVVLALGVVTAVTMLRTTEPSATPPAPAGPATTVPATAGPATTGSAVADVPPPALALAPLVPGDASEFGGDVTVPDGTQVPTGGRFVKTWELRNTGTVPWVDRSLRREGAFGPGDGCRTPAEVPVPETRPGQVVRVSVEVRAPAEPGYCQVYFKMVDRAGHVVLPGTRAVYFFVQVTG</sequence>
<dbReference type="InterPro" id="IPR013783">
    <property type="entry name" value="Ig-like_fold"/>
</dbReference>
<feature type="domain" description="Nbr1 FW" evidence="3">
    <location>
        <begin position="199"/>
        <end position="287"/>
    </location>
</feature>
<gene>
    <name evidence="4" type="ORF">FHX46_001588</name>
</gene>
<evidence type="ECO:0000256" key="1">
    <source>
        <dbReference type="SAM" id="MobiDB-lite"/>
    </source>
</evidence>
<comment type="caution">
    <text evidence="4">The sequence shown here is derived from an EMBL/GenBank/DDBJ whole genome shotgun (WGS) entry which is preliminary data.</text>
</comment>
<reference evidence="4 5" key="1">
    <citation type="submission" date="2020-03" db="EMBL/GenBank/DDBJ databases">
        <title>Sequencing the genomes of 1000 actinobacteria strains.</title>
        <authorList>
            <person name="Klenk H.-P."/>
        </authorList>
    </citation>
    <scope>NUCLEOTIDE SEQUENCE [LARGE SCALE GENOMIC DNA]</scope>
    <source>
        <strain evidence="4 5">DSM 45668</strain>
    </source>
</reference>
<feature type="region of interest" description="Disordered" evidence="1">
    <location>
        <begin position="145"/>
        <end position="173"/>
    </location>
</feature>
<dbReference type="Gene3D" id="2.60.40.10">
    <property type="entry name" value="Immunoglobulins"/>
    <property type="match status" value="1"/>
</dbReference>
<dbReference type="Proteomes" id="UP000754495">
    <property type="component" value="Unassembled WGS sequence"/>
</dbReference>
<dbReference type="InterPro" id="IPR032350">
    <property type="entry name" value="Nbr1_FW"/>
</dbReference>
<proteinExistence type="predicted"/>
<dbReference type="PANTHER" id="PTHR20930:SF2">
    <property type="entry name" value="NEXT TO BRCA1 GENE 1 PROTEIN"/>
    <property type="match status" value="1"/>
</dbReference>
<protein>
    <recommendedName>
        <fullName evidence="3">Nbr1 FW domain-containing protein</fullName>
    </recommendedName>
</protein>
<name>A0ABX0SQ89_9PSEU</name>
<keyword evidence="5" id="KW-1185">Reference proteome</keyword>
<accession>A0ABX0SQ89</accession>
<keyword evidence="2" id="KW-0812">Transmembrane</keyword>
<keyword evidence="2" id="KW-1133">Transmembrane helix</keyword>
<evidence type="ECO:0000259" key="3">
    <source>
        <dbReference type="Pfam" id="PF16158"/>
    </source>
</evidence>
<organism evidence="4 5">
    <name type="scientific">Amycolatopsis viridis</name>
    <dbReference type="NCBI Taxonomy" id="185678"/>
    <lineage>
        <taxon>Bacteria</taxon>
        <taxon>Bacillati</taxon>
        <taxon>Actinomycetota</taxon>
        <taxon>Actinomycetes</taxon>
        <taxon>Pseudonocardiales</taxon>
        <taxon>Pseudonocardiaceae</taxon>
        <taxon>Amycolatopsis</taxon>
    </lineage>
</organism>
<evidence type="ECO:0000313" key="5">
    <source>
        <dbReference type="Proteomes" id="UP000754495"/>
    </source>
</evidence>
<evidence type="ECO:0000256" key="2">
    <source>
        <dbReference type="SAM" id="Phobius"/>
    </source>
</evidence>
<keyword evidence="2" id="KW-0472">Membrane</keyword>
<dbReference type="PANTHER" id="PTHR20930">
    <property type="entry name" value="OVARIAN CARCINOMA ANTIGEN CA125-RELATED"/>
    <property type="match status" value="1"/>
</dbReference>
<dbReference type="CDD" id="cd14947">
    <property type="entry name" value="NBR1_like"/>
    <property type="match status" value="1"/>
</dbReference>
<dbReference type="EMBL" id="JAANOU010000001">
    <property type="protein sequence ID" value="NIH79058.1"/>
    <property type="molecule type" value="Genomic_DNA"/>
</dbReference>
<evidence type="ECO:0000313" key="4">
    <source>
        <dbReference type="EMBL" id="NIH79058.1"/>
    </source>
</evidence>
<dbReference type="Pfam" id="PF16158">
    <property type="entry name" value="N_BRCA1_IG"/>
    <property type="match status" value="1"/>
</dbReference>
<feature type="transmembrane region" description="Helical" evidence="2">
    <location>
        <begin position="119"/>
        <end position="141"/>
    </location>
</feature>